<accession>A0ABQ3KD23</accession>
<comment type="caution">
    <text evidence="1">The sequence shown here is derived from an EMBL/GenBank/DDBJ whole genome shotgun (WGS) entry which is preliminary data.</text>
</comment>
<protein>
    <recommendedName>
        <fullName evidence="3">Butirosin biosynthesis protein H N-terminal domain-containing protein</fullName>
    </recommendedName>
</protein>
<evidence type="ECO:0000313" key="2">
    <source>
        <dbReference type="Proteomes" id="UP000649955"/>
    </source>
</evidence>
<name>A0ABQ3KD23_9PSEU</name>
<dbReference type="EMBL" id="BNAW01000013">
    <property type="protein sequence ID" value="GHG14363.1"/>
    <property type="molecule type" value="Genomic_DNA"/>
</dbReference>
<sequence>MMLTTEQTVRAELLDCVQSNLAVLADRFHGPDSHLALGATLRFRPHPGAAGLPTVEPPLLDQVLEATRQLGLVRTTTWHGGTREPLRELSGRHGVLYVVADSFDMPWLPYSGRRHMDHSFLVEADGDRATVVDAYSNHTQWGKAEPGRWTTDWSTLPAASFVLLTAPAADVPMPLPHVGTMAATDYVDAYRRHPDRRTAFERLAVETWLLTRARKLHVAYRAHRGERVTDEVAAHLGHWDELAGRAFLAMRRTGSGRPAPEQLLTDVETALNADPEVFGGTREPVSPR</sequence>
<dbReference type="RefSeq" id="WP_191311285.1">
    <property type="nucleotide sequence ID" value="NZ_BNAW01000013.1"/>
</dbReference>
<evidence type="ECO:0008006" key="3">
    <source>
        <dbReference type="Google" id="ProtNLM"/>
    </source>
</evidence>
<proteinExistence type="predicted"/>
<organism evidence="1 2">
    <name type="scientific">Amycolatopsis bullii</name>
    <dbReference type="NCBI Taxonomy" id="941987"/>
    <lineage>
        <taxon>Bacteria</taxon>
        <taxon>Bacillati</taxon>
        <taxon>Actinomycetota</taxon>
        <taxon>Actinomycetes</taxon>
        <taxon>Pseudonocardiales</taxon>
        <taxon>Pseudonocardiaceae</taxon>
        <taxon>Amycolatopsis</taxon>
    </lineage>
</organism>
<gene>
    <name evidence="1" type="ORF">GCM10017567_35200</name>
</gene>
<dbReference type="Proteomes" id="UP000649955">
    <property type="component" value="Unassembled WGS sequence"/>
</dbReference>
<reference evidence="2" key="1">
    <citation type="journal article" date="2019" name="Int. J. Syst. Evol. Microbiol.">
        <title>The Global Catalogue of Microorganisms (GCM) 10K type strain sequencing project: providing services to taxonomists for standard genome sequencing and annotation.</title>
        <authorList>
            <consortium name="The Broad Institute Genomics Platform"/>
            <consortium name="The Broad Institute Genome Sequencing Center for Infectious Disease"/>
            <person name="Wu L."/>
            <person name="Ma J."/>
        </authorList>
    </citation>
    <scope>NUCLEOTIDE SEQUENCE [LARGE SCALE GENOMIC DNA]</scope>
    <source>
        <strain evidence="2">CGMCC 4.7680</strain>
    </source>
</reference>
<evidence type="ECO:0000313" key="1">
    <source>
        <dbReference type="EMBL" id="GHG14363.1"/>
    </source>
</evidence>
<keyword evidence="2" id="KW-1185">Reference proteome</keyword>